<dbReference type="OrthoDB" id="8569749at2"/>
<dbReference type="AlphaFoldDB" id="A0A2K8KZ58"/>
<protein>
    <submittedName>
        <fullName evidence="1">Uncharacterized protein</fullName>
    </submittedName>
</protein>
<dbReference type="EMBL" id="CP018799">
    <property type="protein sequence ID" value="ATX80223.1"/>
    <property type="molecule type" value="Genomic_DNA"/>
</dbReference>
<reference evidence="1 2" key="1">
    <citation type="submission" date="2016-12" db="EMBL/GenBank/DDBJ databases">
        <title>Isolation and genomic insights into novel planktonic Zetaproteobacteria from stratified waters of the Chesapeake Bay.</title>
        <authorList>
            <person name="McAllister S.M."/>
            <person name="Kato S."/>
            <person name="Chan C.S."/>
            <person name="Chiu B.K."/>
            <person name="Field E.K."/>
        </authorList>
    </citation>
    <scope>NUCLEOTIDE SEQUENCE [LARGE SCALE GENOMIC DNA]</scope>
    <source>
        <strain evidence="1 2">CP-5</strain>
    </source>
</reference>
<dbReference type="Proteomes" id="UP000231701">
    <property type="component" value="Chromosome"/>
</dbReference>
<sequence length="60" mass="6827">MVILSQVMALVNKPMTQVLLVAESSLSESQFRAFRKLALDAFGKNGLEKELKELFDQQER</sequence>
<evidence type="ECO:0000313" key="1">
    <source>
        <dbReference type="EMBL" id="ATX80223.1"/>
    </source>
</evidence>
<evidence type="ECO:0000313" key="2">
    <source>
        <dbReference type="Proteomes" id="UP000231701"/>
    </source>
</evidence>
<name>A0A2K8KZ58_MARES</name>
<dbReference type="RefSeq" id="WP_100278020.1">
    <property type="nucleotide sequence ID" value="NZ_CP018799.1"/>
</dbReference>
<accession>A0A2K8KZ58</accession>
<organism evidence="1 2">
    <name type="scientific">Mariprofundus aestuarium</name>
    <dbReference type="NCBI Taxonomy" id="1921086"/>
    <lineage>
        <taxon>Bacteria</taxon>
        <taxon>Pseudomonadati</taxon>
        <taxon>Pseudomonadota</taxon>
        <taxon>Candidatius Mariprofundia</taxon>
        <taxon>Mariprofundales</taxon>
        <taxon>Mariprofundaceae</taxon>
        <taxon>Mariprofundus</taxon>
    </lineage>
</organism>
<gene>
    <name evidence="1" type="ORF">Ga0123461_1810</name>
</gene>
<proteinExistence type="predicted"/>
<dbReference type="KEGG" id="maes:Ga0123461_1810"/>
<keyword evidence="2" id="KW-1185">Reference proteome</keyword>